<evidence type="ECO:0000256" key="2">
    <source>
        <dbReference type="ARBA" id="ARBA00004713"/>
    </source>
</evidence>
<comment type="subcellular location">
    <subcellularLocation>
        <location evidence="1">Cell envelope</location>
    </subcellularLocation>
    <subcellularLocation>
        <location evidence="9">Cell membrane</location>
    </subcellularLocation>
</comment>
<evidence type="ECO:0000256" key="4">
    <source>
        <dbReference type="ARBA" id="ARBA00019077"/>
    </source>
</evidence>
<dbReference type="Pfam" id="PF04413">
    <property type="entry name" value="Glycos_transf_N"/>
    <property type="match status" value="1"/>
</dbReference>
<sequence length="438" mass="49020">MKLTPGIYRAVTMVALPIASLYLMWRSRKQPAYREFWDERFAWGTYPLRRTDRPRIWIHAVSVGETNAAGPLLKAMLEAWPDCDVLLTHMTPTGREAGEKLVRLAPGRIHQCYLPYDAPYAVEKFFRQTRPTMGIIMETEVWPNVMREAQRRSIPMVLANARESEKSRSQAERAIDVLRPAFASFAAVLAQSAEDEARLKSLGAQHVTVTGSIKFDLVPDASQTAAARDWRAKLARPVILIASTREGEEVRFAKALLERRSLCERAHVFVVPRHPQRFDEARAAFESEGFKVVLRSTLRDPASIPADAEIVLGDSMGEMSFYCALADMTAMGGSFENFGSQNVIEPAMAGSPVVVGPSIFNFDKIIRDGLAHGAMCQAADPAEALARFERWLDVPEEGRQIGEEAKRFAKEYAGATGRMMTILDKLWKNARKLESQMS</sequence>
<evidence type="ECO:0000256" key="3">
    <source>
        <dbReference type="ARBA" id="ARBA00012621"/>
    </source>
</evidence>
<reference evidence="12 13" key="1">
    <citation type="journal article" date="2021" name="Sci. Rep.">
        <title>The distribution of antibiotic resistance genes in chicken gut microbiota commensals.</title>
        <authorList>
            <person name="Juricova H."/>
            <person name="Matiasovicova J."/>
            <person name="Kubasova T."/>
            <person name="Cejkova D."/>
            <person name="Rychlik I."/>
        </authorList>
    </citation>
    <scope>NUCLEOTIDE SEQUENCE [LARGE SCALE GENOMIC DNA]</scope>
    <source>
        <strain evidence="12 13">An829</strain>
    </source>
</reference>
<dbReference type="Proteomes" id="UP000715095">
    <property type="component" value="Unassembled WGS sequence"/>
</dbReference>
<keyword evidence="9" id="KW-0812">Transmembrane</keyword>
<keyword evidence="13" id="KW-1185">Reference proteome</keyword>
<evidence type="ECO:0000259" key="10">
    <source>
        <dbReference type="Pfam" id="PF00534"/>
    </source>
</evidence>
<evidence type="ECO:0000256" key="1">
    <source>
        <dbReference type="ARBA" id="ARBA00004196"/>
    </source>
</evidence>
<dbReference type="PANTHER" id="PTHR42755">
    <property type="entry name" value="3-DEOXY-MANNO-OCTULOSONATE CYTIDYLYLTRANSFERASE"/>
    <property type="match status" value="1"/>
</dbReference>
<keyword evidence="9" id="KW-1003">Cell membrane</keyword>
<evidence type="ECO:0000256" key="5">
    <source>
        <dbReference type="ARBA" id="ARBA00022519"/>
    </source>
</evidence>
<dbReference type="Pfam" id="PF00534">
    <property type="entry name" value="Glycos_transf_1"/>
    <property type="match status" value="1"/>
</dbReference>
<evidence type="ECO:0000256" key="8">
    <source>
        <dbReference type="ARBA" id="ARBA00049183"/>
    </source>
</evidence>
<feature type="domain" description="3-deoxy-D-manno-octulosonic-acid transferase N-terminal" evidence="11">
    <location>
        <begin position="37"/>
        <end position="216"/>
    </location>
</feature>
<dbReference type="InterPro" id="IPR039901">
    <property type="entry name" value="Kdotransferase"/>
</dbReference>
<evidence type="ECO:0000256" key="7">
    <source>
        <dbReference type="ARBA" id="ARBA00031445"/>
    </source>
</evidence>
<dbReference type="InterPro" id="IPR038107">
    <property type="entry name" value="Glycos_transf_N_sf"/>
</dbReference>
<dbReference type="Gene3D" id="3.40.50.11720">
    <property type="entry name" value="3-Deoxy-D-manno-octulosonic-acid transferase, N-terminal domain"/>
    <property type="match status" value="1"/>
</dbReference>
<protein>
    <recommendedName>
        <fullName evidence="4 9">3-deoxy-D-manno-octulosonic acid transferase</fullName>
        <shortName evidence="9">Kdo transferase</shortName>
        <ecNumber evidence="3 9">2.4.99.12</ecNumber>
    </recommendedName>
    <alternativeName>
        <fullName evidence="7 9">Lipid IV(A) 3-deoxy-D-manno-octulosonic acid transferase</fullName>
    </alternativeName>
</protein>
<organism evidence="12 13">
    <name type="scientific">Sutterella massiliensis</name>
    <dbReference type="NCBI Taxonomy" id="1816689"/>
    <lineage>
        <taxon>Bacteria</taxon>
        <taxon>Pseudomonadati</taxon>
        <taxon>Pseudomonadota</taxon>
        <taxon>Betaproteobacteria</taxon>
        <taxon>Burkholderiales</taxon>
        <taxon>Sutterellaceae</taxon>
        <taxon>Sutterella</taxon>
    </lineage>
</organism>
<keyword evidence="6 9" id="KW-0808">Transferase</keyword>
<comment type="function">
    <text evidence="9">Involved in lipopolysaccharide (LPS) biosynthesis. Catalyzes the transfer of 3-deoxy-D-manno-octulosonate (Kdo) residue(s) from CMP-Kdo to lipid IV(A), the tetraacyldisaccharide-1,4'-bisphosphate precursor of lipid A.</text>
</comment>
<dbReference type="InterPro" id="IPR007507">
    <property type="entry name" value="Glycos_transf_N"/>
</dbReference>
<comment type="caution">
    <text evidence="12">The sequence shown here is derived from an EMBL/GenBank/DDBJ whole genome shotgun (WGS) entry which is preliminary data.</text>
</comment>
<comment type="catalytic activity">
    <reaction evidence="8 9">
        <text>lipid IVA (E. coli) + CMP-3-deoxy-beta-D-manno-octulosonate = alpha-Kdo-(2-&gt;6)-lipid IVA (E. coli) + CMP + H(+)</text>
        <dbReference type="Rhea" id="RHEA:28066"/>
        <dbReference type="ChEBI" id="CHEBI:15378"/>
        <dbReference type="ChEBI" id="CHEBI:58603"/>
        <dbReference type="ChEBI" id="CHEBI:60364"/>
        <dbReference type="ChEBI" id="CHEBI:60377"/>
        <dbReference type="ChEBI" id="CHEBI:85987"/>
        <dbReference type="EC" id="2.4.99.12"/>
    </reaction>
</comment>
<keyword evidence="9" id="KW-1133">Transmembrane helix</keyword>
<dbReference type="EMBL" id="JACJJC010000001">
    <property type="protein sequence ID" value="MBM6702940.1"/>
    <property type="molecule type" value="Genomic_DNA"/>
</dbReference>
<keyword evidence="5" id="KW-0997">Cell inner membrane</keyword>
<evidence type="ECO:0000256" key="6">
    <source>
        <dbReference type="ARBA" id="ARBA00022679"/>
    </source>
</evidence>
<comment type="pathway">
    <text evidence="2 9">Bacterial outer membrane biogenesis; LPS core biosynthesis.</text>
</comment>
<evidence type="ECO:0000313" key="13">
    <source>
        <dbReference type="Proteomes" id="UP000715095"/>
    </source>
</evidence>
<keyword evidence="9" id="KW-0448">Lipopolysaccharide biosynthesis</keyword>
<evidence type="ECO:0000259" key="11">
    <source>
        <dbReference type="Pfam" id="PF04413"/>
    </source>
</evidence>
<proteinExistence type="inferred from homology"/>
<dbReference type="EC" id="2.4.99.12" evidence="3 9"/>
<feature type="domain" description="Glycosyl transferase family 1" evidence="10">
    <location>
        <begin position="309"/>
        <end position="407"/>
    </location>
</feature>
<comment type="similarity">
    <text evidence="9">Belongs to the glycosyltransferase group 1 family.</text>
</comment>
<dbReference type="RefSeq" id="WP_205101337.1">
    <property type="nucleotide sequence ID" value="NZ_JACJJC010000001.1"/>
</dbReference>
<accession>A0ABS2DQE3</accession>
<evidence type="ECO:0000256" key="9">
    <source>
        <dbReference type="RuleBase" id="RU365103"/>
    </source>
</evidence>
<gene>
    <name evidence="12" type="ORF">H6A60_00230</name>
</gene>
<feature type="transmembrane region" description="Helical" evidence="9">
    <location>
        <begin position="6"/>
        <end position="25"/>
    </location>
</feature>
<dbReference type="InterPro" id="IPR001296">
    <property type="entry name" value="Glyco_trans_1"/>
</dbReference>
<dbReference type="GO" id="GO:0016740">
    <property type="term" value="F:transferase activity"/>
    <property type="evidence" value="ECO:0007669"/>
    <property type="project" value="UniProtKB-KW"/>
</dbReference>
<dbReference type="Gene3D" id="3.40.50.2000">
    <property type="entry name" value="Glycogen Phosphorylase B"/>
    <property type="match status" value="1"/>
</dbReference>
<evidence type="ECO:0000313" key="12">
    <source>
        <dbReference type="EMBL" id="MBM6702940.1"/>
    </source>
</evidence>
<name>A0ABS2DQE3_9BURK</name>
<dbReference type="PANTHER" id="PTHR42755:SF1">
    <property type="entry name" value="3-DEOXY-D-MANNO-OCTULOSONIC ACID TRANSFERASE, MITOCHONDRIAL-RELATED"/>
    <property type="match status" value="1"/>
</dbReference>
<keyword evidence="9" id="KW-0472">Membrane</keyword>